<dbReference type="STRING" id="573058.SAMN00017477_1215"/>
<proteinExistence type="inferred from homology"/>
<dbReference type="RefSeq" id="WP_200805961.1">
    <property type="nucleotide sequence ID" value="NZ_FWWR01000009.1"/>
</dbReference>
<dbReference type="SUPFAM" id="SSF53807">
    <property type="entry name" value="Helical backbone' metal receptor"/>
    <property type="match status" value="1"/>
</dbReference>
<dbReference type="PROSITE" id="PS50983">
    <property type="entry name" value="FE_B12_PBP"/>
    <property type="match status" value="1"/>
</dbReference>
<dbReference type="Proteomes" id="UP000192368">
    <property type="component" value="Unassembled WGS sequence"/>
</dbReference>
<protein>
    <submittedName>
        <fullName evidence="3">Iron complex transport system substrate-binding protein</fullName>
    </submittedName>
</protein>
<dbReference type="InterPro" id="IPR050902">
    <property type="entry name" value="ABC_Transporter_SBP"/>
</dbReference>
<keyword evidence="4" id="KW-1185">Reference proteome</keyword>
<dbReference type="PROSITE" id="PS51257">
    <property type="entry name" value="PROKAR_LIPOPROTEIN"/>
    <property type="match status" value="1"/>
</dbReference>
<dbReference type="GO" id="GO:0071281">
    <property type="term" value="P:cellular response to iron ion"/>
    <property type="evidence" value="ECO:0007669"/>
    <property type="project" value="TreeGrafter"/>
</dbReference>
<organism evidence="3 4">
    <name type="scientific">Peptoniphilus asaccharolyticus DSM 20463</name>
    <dbReference type="NCBI Taxonomy" id="573058"/>
    <lineage>
        <taxon>Bacteria</taxon>
        <taxon>Bacillati</taxon>
        <taxon>Bacillota</taxon>
        <taxon>Tissierellia</taxon>
        <taxon>Tissierellales</taxon>
        <taxon>Peptoniphilaceae</taxon>
        <taxon>Peptoniphilus</taxon>
    </lineage>
</organism>
<evidence type="ECO:0000256" key="1">
    <source>
        <dbReference type="ARBA" id="ARBA00008814"/>
    </source>
</evidence>
<dbReference type="PANTHER" id="PTHR30535">
    <property type="entry name" value="VITAMIN B12-BINDING PROTEIN"/>
    <property type="match status" value="1"/>
</dbReference>
<name>A0A1W1V2Z5_PEPAS</name>
<accession>A0A1W1V2Z5</accession>
<dbReference type="Pfam" id="PF01497">
    <property type="entry name" value="Peripla_BP_2"/>
    <property type="match status" value="1"/>
</dbReference>
<comment type="similarity">
    <text evidence="1">Belongs to the bacterial solute-binding protein 8 family.</text>
</comment>
<dbReference type="AlphaFoldDB" id="A0A1W1V2Z5"/>
<gene>
    <name evidence="3" type="ORF">SAMN00017477_1215</name>
</gene>
<evidence type="ECO:0000313" key="4">
    <source>
        <dbReference type="Proteomes" id="UP000192368"/>
    </source>
</evidence>
<dbReference type="PANTHER" id="PTHR30535:SF34">
    <property type="entry name" value="MOLYBDATE-BINDING PROTEIN MOLA"/>
    <property type="match status" value="1"/>
</dbReference>
<sequence>MKKFSRKIVLFYLLLFMLVFSVGCSNLDSKAEDKITKTESVQTKENIEIMDQADHKVSLQVPVDRIVCLQHHSLDILGQLGAQEKVVAVEAKWQKNLGDYIKQVYPNIEALPTPGELKTMNVEAVAELKPDVVIVASQANPEDLKKLDELGIPYITVSLRGEGKQEEAQNPRLANSDKAYTDGLEWAVKTLGKITGTSERADKIWDFCMESRAYVEKQIGDIAEENRAKVFVANEGEQTYGNDKYVGAQLLRAGAINVADKDIQGYKPYNFEQVAVWDPDYIVVQDRYPEVYKEVTTGEKWQSIRAVKEGNVLLAPFWTKPWGNPDTDSVALGEAWLASKFYPEKVTTDYVRERAEKFYKEFYGIEFKGEI</sequence>
<feature type="domain" description="Fe/B12 periplasmic-binding" evidence="2">
    <location>
        <begin position="65"/>
        <end position="345"/>
    </location>
</feature>
<reference evidence="4" key="1">
    <citation type="submission" date="2017-04" db="EMBL/GenBank/DDBJ databases">
        <authorList>
            <person name="Varghese N."/>
            <person name="Submissions S."/>
        </authorList>
    </citation>
    <scope>NUCLEOTIDE SEQUENCE [LARGE SCALE GENOMIC DNA]</scope>
    <source>
        <strain evidence="4">DSM 20463</strain>
    </source>
</reference>
<evidence type="ECO:0000259" key="2">
    <source>
        <dbReference type="PROSITE" id="PS50983"/>
    </source>
</evidence>
<dbReference type="InterPro" id="IPR002491">
    <property type="entry name" value="ABC_transptr_periplasmic_BD"/>
</dbReference>
<evidence type="ECO:0000313" key="3">
    <source>
        <dbReference type="EMBL" id="SMB87660.1"/>
    </source>
</evidence>
<dbReference type="EMBL" id="FWWR01000009">
    <property type="protein sequence ID" value="SMB87660.1"/>
    <property type="molecule type" value="Genomic_DNA"/>
</dbReference>
<dbReference type="Gene3D" id="3.40.50.1980">
    <property type="entry name" value="Nitrogenase molybdenum iron protein domain"/>
    <property type="match status" value="2"/>
</dbReference>